<dbReference type="AlphaFoldDB" id="A0A1T4PZP7"/>
<dbReference type="Proteomes" id="UP000190328">
    <property type="component" value="Unassembled WGS sequence"/>
</dbReference>
<proteinExistence type="predicted"/>
<reference evidence="1 2" key="1">
    <citation type="submission" date="2017-02" db="EMBL/GenBank/DDBJ databases">
        <authorList>
            <person name="Peterson S.W."/>
        </authorList>
    </citation>
    <scope>NUCLEOTIDE SEQUENCE [LARGE SCALE GENOMIC DNA]</scope>
    <source>
        <strain evidence="1 2">ATCC BAA-1030</strain>
    </source>
</reference>
<evidence type="ECO:0000313" key="2">
    <source>
        <dbReference type="Proteomes" id="UP000190328"/>
    </source>
</evidence>
<sequence length="468" mass="55510">MMEKKIVLKKLEERELNVFTHLLAKGGNCTFKEMSEELFYGVGMVRSAVERLQLKIETFSMQEKMTLEVNGQKVLFSYDKKEDIQLFIQKFYQETNGFRLFSEIFQNPDFVMRRDIEKLGMSETVGRELLKGLNGVNHSQGSQLISRGLNFTDNEPLVREQLFQFWWMFRVPEVWVLRSVDEEKVRTFVDCLTEVLGFPKLSKRSLERVMLKVGIQFLRVQQGEMMNEYQKMYGGFYIRMGLERRVLDLLDDKGLDFSIEEVKHLFFILCSERIEWFEDEFLCEELENANKLFCSFVNKEWMMLEQSKRESICQKTKSLLFRVMVLGQTTLSIQNVNDYQKSYENLFGELSEISFSLLEKLEKKEIRPIKLVASIFDEIEEEIQELRLIKIFIEKEIDLLIKRRIIERIKQQLSYKYPIKIVTELEEEVTVTVSMEECGKENTVCVSKNLTEEDLSKIETCLQLQMKY</sequence>
<evidence type="ECO:0008006" key="3">
    <source>
        <dbReference type="Google" id="ProtNLM"/>
    </source>
</evidence>
<dbReference type="EMBL" id="FUXI01000024">
    <property type="protein sequence ID" value="SJZ96983.1"/>
    <property type="molecule type" value="Genomic_DNA"/>
</dbReference>
<evidence type="ECO:0000313" key="1">
    <source>
        <dbReference type="EMBL" id="SJZ96983.1"/>
    </source>
</evidence>
<protein>
    <recommendedName>
        <fullName evidence="3">Mga helix-turn-helix domain-containing protein</fullName>
    </recommendedName>
</protein>
<organism evidence="1 2">
    <name type="scientific">Pilibacter termitis</name>
    <dbReference type="NCBI Taxonomy" id="263852"/>
    <lineage>
        <taxon>Bacteria</taxon>
        <taxon>Bacillati</taxon>
        <taxon>Bacillota</taxon>
        <taxon>Bacilli</taxon>
        <taxon>Lactobacillales</taxon>
        <taxon>Enterococcaceae</taxon>
        <taxon>Pilibacter</taxon>
    </lineage>
</organism>
<name>A0A1T4PZP7_9ENTE</name>
<accession>A0A1T4PZP7</accession>
<dbReference type="RefSeq" id="WP_078807922.1">
    <property type="nucleotide sequence ID" value="NZ_FUXI01000024.1"/>
</dbReference>
<dbReference type="STRING" id="263852.SAMN02745116_02004"/>
<gene>
    <name evidence="1" type="ORF">SAMN02745116_02004</name>
</gene>
<keyword evidence="2" id="KW-1185">Reference proteome</keyword>